<proteinExistence type="predicted"/>
<sequence length="44" mass="4992">MRKSAPKELLIEAYNLLDPYECGDVYDDIADDLGVPRKVHSPDE</sequence>
<accession>E3D9K5</accession>
<evidence type="ECO:0000313" key="1">
    <source>
        <dbReference type="EMBL" id="ADP38749.1"/>
    </source>
</evidence>
<dbReference type="OrthoDB" id="3237154at2"/>
<dbReference type="EMBL" id="CP002104">
    <property type="protein sequence ID" value="ADP38749.1"/>
    <property type="molecule type" value="Genomic_DNA"/>
</dbReference>
<dbReference type="HOGENOM" id="CLU_3216703_0_0_11"/>
<dbReference type="RefSeq" id="WP_004138524.1">
    <property type="nucleotide sequence ID" value="NC_014644.1"/>
</dbReference>
<dbReference type="GeneID" id="97552359"/>
<name>E3D9K5_GARV3</name>
<organism evidence="1 2">
    <name type="scientific">Gardnerella vaginalis (strain ATCC 14019 / 317)</name>
    <dbReference type="NCBI Taxonomy" id="525284"/>
    <lineage>
        <taxon>Bacteria</taxon>
        <taxon>Bacillati</taxon>
        <taxon>Actinomycetota</taxon>
        <taxon>Actinomycetes</taxon>
        <taxon>Bifidobacteriales</taxon>
        <taxon>Bifidobacteriaceae</taxon>
        <taxon>Gardnerella</taxon>
    </lineage>
</organism>
<evidence type="ECO:0000313" key="2">
    <source>
        <dbReference type="Proteomes" id="UP000001453"/>
    </source>
</evidence>
<protein>
    <submittedName>
        <fullName evidence="1">Uncharacterized protein</fullName>
    </submittedName>
</protein>
<reference evidence="1 2" key="1">
    <citation type="journal article" date="2010" name="PLoS ONE">
        <title>Comparative genomics of Gardnerella vaginalis strains reveals substantial differences in metabolic and virulence potential.</title>
        <authorList>
            <person name="Yeoman C.J."/>
            <person name="Yildirim S."/>
            <person name="Thomas S.M."/>
            <person name="Durkin A.S."/>
            <person name="Torralba M."/>
            <person name="Sutton G."/>
            <person name="Buhay C.J."/>
            <person name="Ding Y."/>
            <person name="Dugan-Rocha S.P."/>
            <person name="Muzny D.M."/>
            <person name="Qin X."/>
            <person name="Gibbs R.A."/>
            <person name="Leigh S.R."/>
            <person name="Stumpf R."/>
            <person name="White B.A."/>
            <person name="Highlander S.K."/>
            <person name="Nelson K.E."/>
            <person name="Wilson B.A."/>
        </authorList>
    </citation>
    <scope>NUCLEOTIDE SEQUENCE [LARGE SCALE GENOMIC DNA]</scope>
    <source>
        <strain evidence="2">ATCC 14019 / 317</strain>
    </source>
</reference>
<dbReference type="AlphaFoldDB" id="E3D9K5"/>
<dbReference type="Proteomes" id="UP000001453">
    <property type="component" value="Chromosome"/>
</dbReference>
<gene>
    <name evidence="1" type="ordered locus">HMPREF0421_20667</name>
</gene>
<dbReference type="PATRIC" id="fig|525284.18.peg.662"/>
<dbReference type="KEGG" id="gvg:HMPREF0421_20667"/>